<evidence type="ECO:0000256" key="4">
    <source>
        <dbReference type="ARBA" id="ARBA00022741"/>
    </source>
</evidence>
<dbReference type="InterPro" id="IPR000719">
    <property type="entry name" value="Prot_kinase_dom"/>
</dbReference>
<dbReference type="SMART" id="SM00220">
    <property type="entry name" value="S_TKc"/>
    <property type="match status" value="1"/>
</dbReference>
<dbReference type="SUPFAM" id="SSF56112">
    <property type="entry name" value="Protein kinase-like (PK-like)"/>
    <property type="match status" value="1"/>
</dbReference>
<evidence type="ECO:0000313" key="13">
    <source>
        <dbReference type="EMBL" id="CAF3323272.1"/>
    </source>
</evidence>
<dbReference type="GO" id="GO:0050321">
    <property type="term" value="F:tau-protein kinase activity"/>
    <property type="evidence" value="ECO:0007669"/>
    <property type="project" value="TreeGrafter"/>
</dbReference>
<keyword evidence="4 9" id="KW-0547">Nucleotide-binding</keyword>
<evidence type="ECO:0000256" key="7">
    <source>
        <dbReference type="ARBA" id="ARBA00047899"/>
    </source>
</evidence>
<evidence type="ECO:0000313" key="21">
    <source>
        <dbReference type="EMBL" id="CAF4691137.1"/>
    </source>
</evidence>
<proteinExistence type="predicted"/>
<feature type="domain" description="Protein kinase" evidence="12">
    <location>
        <begin position="118"/>
        <end position="369"/>
    </location>
</feature>
<keyword evidence="5" id="KW-0418">Kinase</keyword>
<dbReference type="PANTHER" id="PTHR24346">
    <property type="entry name" value="MAP/MICROTUBULE AFFINITY-REGULATING KINASE"/>
    <property type="match status" value="1"/>
</dbReference>
<evidence type="ECO:0000256" key="2">
    <source>
        <dbReference type="ARBA" id="ARBA00022527"/>
    </source>
</evidence>
<dbReference type="Proteomes" id="UP000663869">
    <property type="component" value="Unassembled WGS sequence"/>
</dbReference>
<feature type="transmembrane region" description="Helical" evidence="11">
    <location>
        <begin position="292"/>
        <end position="315"/>
    </location>
</feature>
<evidence type="ECO:0000313" key="22">
    <source>
        <dbReference type="EMBL" id="CAF4828076.1"/>
    </source>
</evidence>
<organism evidence="20 23">
    <name type="scientific">Rotaria socialis</name>
    <dbReference type="NCBI Taxonomy" id="392032"/>
    <lineage>
        <taxon>Eukaryota</taxon>
        <taxon>Metazoa</taxon>
        <taxon>Spiralia</taxon>
        <taxon>Gnathifera</taxon>
        <taxon>Rotifera</taxon>
        <taxon>Eurotatoria</taxon>
        <taxon>Bdelloidea</taxon>
        <taxon>Philodinida</taxon>
        <taxon>Philodinidae</taxon>
        <taxon>Rotaria</taxon>
    </lineage>
</organism>
<dbReference type="EC" id="2.7.11.1" evidence="1"/>
<dbReference type="FunFam" id="3.30.200.20:FF:000003">
    <property type="entry name" value="Non-specific serine/threonine protein kinase"/>
    <property type="match status" value="1"/>
</dbReference>
<dbReference type="InterPro" id="IPR011009">
    <property type="entry name" value="Kinase-like_dom_sf"/>
</dbReference>
<dbReference type="Proteomes" id="UP000663872">
    <property type="component" value="Unassembled WGS sequence"/>
</dbReference>
<evidence type="ECO:0000259" key="12">
    <source>
        <dbReference type="PROSITE" id="PS50011"/>
    </source>
</evidence>
<dbReference type="InterPro" id="IPR049571">
    <property type="entry name" value="NIM1K_STKc"/>
</dbReference>
<evidence type="ECO:0000313" key="15">
    <source>
        <dbReference type="EMBL" id="CAF3370375.1"/>
    </source>
</evidence>
<dbReference type="InterPro" id="IPR008271">
    <property type="entry name" value="Ser/Thr_kinase_AS"/>
</dbReference>
<keyword evidence="11" id="KW-0812">Transmembrane</keyword>
<accession>A0A820ZZH9</accession>
<dbReference type="EMBL" id="CAJNXB010004119">
    <property type="protein sequence ID" value="CAF3358122.1"/>
    <property type="molecule type" value="Genomic_DNA"/>
</dbReference>
<dbReference type="Proteomes" id="UP000663851">
    <property type="component" value="Unassembled WGS sequence"/>
</dbReference>
<dbReference type="OrthoDB" id="193931at2759"/>
<dbReference type="Proteomes" id="UP000663833">
    <property type="component" value="Unassembled WGS sequence"/>
</dbReference>
<feature type="compositionally biased region" description="Polar residues" evidence="10">
    <location>
        <begin position="522"/>
        <end position="541"/>
    </location>
</feature>
<dbReference type="GO" id="GO:0005737">
    <property type="term" value="C:cytoplasm"/>
    <property type="evidence" value="ECO:0007669"/>
    <property type="project" value="TreeGrafter"/>
</dbReference>
<evidence type="ECO:0000313" key="14">
    <source>
        <dbReference type="EMBL" id="CAF3358122.1"/>
    </source>
</evidence>
<reference evidence="20" key="1">
    <citation type="submission" date="2021-02" db="EMBL/GenBank/DDBJ databases">
        <authorList>
            <person name="Nowell W R."/>
        </authorList>
    </citation>
    <scope>NUCLEOTIDE SEQUENCE</scope>
</reference>
<evidence type="ECO:0000256" key="11">
    <source>
        <dbReference type="SAM" id="Phobius"/>
    </source>
</evidence>
<evidence type="ECO:0000313" key="17">
    <source>
        <dbReference type="EMBL" id="CAF3710961.1"/>
    </source>
</evidence>
<dbReference type="Proteomes" id="UP000663862">
    <property type="component" value="Unassembled WGS sequence"/>
</dbReference>
<dbReference type="EMBL" id="CAJOBO010002673">
    <property type="protein sequence ID" value="CAF4462879.1"/>
    <property type="molecule type" value="Genomic_DNA"/>
</dbReference>
<dbReference type="EMBL" id="CAJNYV010004242">
    <property type="protein sequence ID" value="CAF3660959.1"/>
    <property type="molecule type" value="Genomic_DNA"/>
</dbReference>
<dbReference type="EMBL" id="CAJOBS010002650">
    <property type="protein sequence ID" value="CAF4828076.1"/>
    <property type="molecule type" value="Genomic_DNA"/>
</dbReference>
<keyword evidence="24" id="KW-1185">Reference proteome</keyword>
<dbReference type="Pfam" id="PF00069">
    <property type="entry name" value="Pkinase"/>
    <property type="match status" value="1"/>
</dbReference>
<dbReference type="PANTHER" id="PTHR24346:SF49">
    <property type="entry name" value="NIM1 SERINE_THREONINE PROTEIN KINASE"/>
    <property type="match status" value="1"/>
</dbReference>
<comment type="catalytic activity">
    <reaction evidence="8">
        <text>L-seryl-[protein] + ATP = O-phospho-L-seryl-[protein] + ADP + H(+)</text>
        <dbReference type="Rhea" id="RHEA:17989"/>
        <dbReference type="Rhea" id="RHEA-COMP:9863"/>
        <dbReference type="Rhea" id="RHEA-COMP:11604"/>
        <dbReference type="ChEBI" id="CHEBI:15378"/>
        <dbReference type="ChEBI" id="CHEBI:29999"/>
        <dbReference type="ChEBI" id="CHEBI:30616"/>
        <dbReference type="ChEBI" id="CHEBI:83421"/>
        <dbReference type="ChEBI" id="CHEBI:456216"/>
        <dbReference type="EC" id="2.7.11.1"/>
    </reaction>
</comment>
<evidence type="ECO:0000313" key="16">
    <source>
        <dbReference type="EMBL" id="CAF3660959.1"/>
    </source>
</evidence>
<evidence type="ECO:0000256" key="1">
    <source>
        <dbReference type="ARBA" id="ARBA00012513"/>
    </source>
</evidence>
<dbReference type="PROSITE" id="PS00107">
    <property type="entry name" value="PROTEIN_KINASE_ATP"/>
    <property type="match status" value="1"/>
</dbReference>
<comment type="catalytic activity">
    <reaction evidence="7">
        <text>L-threonyl-[protein] + ATP = O-phospho-L-threonyl-[protein] + ADP + H(+)</text>
        <dbReference type="Rhea" id="RHEA:46608"/>
        <dbReference type="Rhea" id="RHEA-COMP:11060"/>
        <dbReference type="Rhea" id="RHEA-COMP:11605"/>
        <dbReference type="ChEBI" id="CHEBI:15378"/>
        <dbReference type="ChEBI" id="CHEBI:30013"/>
        <dbReference type="ChEBI" id="CHEBI:30616"/>
        <dbReference type="ChEBI" id="CHEBI:61977"/>
        <dbReference type="ChEBI" id="CHEBI:456216"/>
        <dbReference type="EC" id="2.7.11.1"/>
    </reaction>
</comment>
<evidence type="ECO:0000256" key="9">
    <source>
        <dbReference type="PROSITE-ProRule" id="PRU10141"/>
    </source>
</evidence>
<dbReference type="EMBL" id="CAJNYD010001861">
    <property type="protein sequence ID" value="CAF3370375.1"/>
    <property type="molecule type" value="Genomic_DNA"/>
</dbReference>
<sequence length="548" mass="61965">MMNTKENVTLSPPSTSISTVETNNRSRRTSLNQTRHHINSISAPTQNTNKVKINRTDTIISDEFSSSNSMPSAAALSVSFANKDEKKRLTAYEKLLHDSQYDMRFKAEEKAGRRIGFYRIRGDIGLGNFSRVKLGVHLLAKEKVAIKILDKTKLDERTQRLLLREITSMERLHHPNIIRLYEVIETPTEIYIANEYAPGGELYTRINKEGKFIEDEARTIFAQITAAVDHVHRTGIIHRDIKSENVFFAKERLIKLGDFGFSTFSEKNQTLTTFCGSPPYAAPELFRDENYIGIYVDLWAMGILLYFMVTGLMPFRADNVGKLKKSILEGHYSIPAHVSDECRQLIRGLLHPEAIQRWSIEQIRACSWLSNQNFPNELEPLPLNLTNFWTSVNKDLSQSQSINSTPDSIPSTSSFEHEAHSKLEDLGITSELLQTTTKNSNNKFLSNRDSINGTYRIILHRLQKQSNPIERDDFYGKTINEDLSTSWGRSMSVSGEPGGRRDSFGKANSVSCGETSAKPKRSVNNTPKRQSADINGHGPQSTKVCMIL</sequence>
<evidence type="ECO:0000313" key="20">
    <source>
        <dbReference type="EMBL" id="CAF4566945.1"/>
    </source>
</evidence>
<dbReference type="PROSITE" id="PS50011">
    <property type="entry name" value="PROTEIN_KINASE_DOM"/>
    <property type="match status" value="1"/>
</dbReference>
<keyword evidence="3" id="KW-0808">Transferase</keyword>
<comment type="caution">
    <text evidence="20">The sequence shown here is derived from an EMBL/GenBank/DDBJ whole genome shotgun (WGS) entry which is preliminary data.</text>
</comment>
<dbReference type="FunFam" id="1.10.510.10:FF:000571">
    <property type="entry name" value="Maternal embryonic leucine zipper kinase"/>
    <property type="match status" value="1"/>
</dbReference>
<dbReference type="AlphaFoldDB" id="A0A820ZZH9"/>
<dbReference type="EMBL" id="CAJNYT010005071">
    <property type="protein sequence ID" value="CAF3710961.1"/>
    <property type="molecule type" value="Genomic_DNA"/>
</dbReference>
<dbReference type="CDD" id="cd14075">
    <property type="entry name" value="STKc_NIM1"/>
    <property type="match status" value="1"/>
</dbReference>
<dbReference type="Proteomes" id="UP000663865">
    <property type="component" value="Unassembled WGS sequence"/>
</dbReference>
<keyword evidence="11" id="KW-1133">Transmembrane helix</keyword>
<dbReference type="GO" id="GO:0005524">
    <property type="term" value="F:ATP binding"/>
    <property type="evidence" value="ECO:0007669"/>
    <property type="project" value="UniProtKB-UniRule"/>
</dbReference>
<keyword evidence="6 9" id="KW-0067">ATP-binding</keyword>
<evidence type="ECO:0000313" key="19">
    <source>
        <dbReference type="EMBL" id="CAF4462879.1"/>
    </source>
</evidence>
<evidence type="ECO:0000256" key="5">
    <source>
        <dbReference type="ARBA" id="ARBA00022777"/>
    </source>
</evidence>
<dbReference type="EMBL" id="CAJNYU010000034">
    <property type="protein sequence ID" value="CAF3323272.1"/>
    <property type="molecule type" value="Genomic_DNA"/>
</dbReference>
<evidence type="ECO:0000256" key="3">
    <source>
        <dbReference type="ARBA" id="ARBA00022679"/>
    </source>
</evidence>
<evidence type="ECO:0000313" key="24">
    <source>
        <dbReference type="Proteomes" id="UP000663873"/>
    </source>
</evidence>
<dbReference type="InterPro" id="IPR017441">
    <property type="entry name" value="Protein_kinase_ATP_BS"/>
</dbReference>
<feature type="binding site" evidence="9">
    <location>
        <position position="147"/>
    </location>
    <ligand>
        <name>ATP</name>
        <dbReference type="ChEBI" id="CHEBI:30616"/>
    </ligand>
</feature>
<keyword evidence="2" id="KW-0723">Serine/threonine-protein kinase</keyword>
<protein>
    <recommendedName>
        <fullName evidence="1">non-specific serine/threonine protein kinase</fullName>
        <ecNumber evidence="1">2.7.11.1</ecNumber>
    </recommendedName>
</protein>
<dbReference type="GO" id="GO:0035556">
    <property type="term" value="P:intracellular signal transduction"/>
    <property type="evidence" value="ECO:0007669"/>
    <property type="project" value="TreeGrafter"/>
</dbReference>
<name>A0A820ZZH9_9BILA</name>
<evidence type="ECO:0000313" key="23">
    <source>
        <dbReference type="Proteomes" id="UP000663862"/>
    </source>
</evidence>
<evidence type="ECO:0000313" key="18">
    <source>
        <dbReference type="EMBL" id="CAF4353319.1"/>
    </source>
</evidence>
<dbReference type="EMBL" id="CAJOBR010002579">
    <property type="protein sequence ID" value="CAF4691137.1"/>
    <property type="molecule type" value="Genomic_DNA"/>
</dbReference>
<dbReference type="PROSITE" id="PS00108">
    <property type="entry name" value="PROTEIN_KINASE_ST"/>
    <property type="match status" value="1"/>
</dbReference>
<dbReference type="EMBL" id="CAJOBQ010002559">
    <property type="protein sequence ID" value="CAF4566945.1"/>
    <property type="molecule type" value="Genomic_DNA"/>
</dbReference>
<gene>
    <name evidence="13" type="ORF">FME351_LOCUS1605</name>
    <name evidence="17" type="ORF">GRG538_LOCUS29001</name>
    <name evidence="19" type="ORF">HFQ381_LOCUS24802</name>
    <name evidence="16" type="ORF">KIK155_LOCUS24042</name>
    <name evidence="15" type="ORF">LUA448_LOCUS14784</name>
    <name evidence="21" type="ORF">QYT958_LOCUS17205</name>
    <name evidence="14" type="ORF">TIS948_LOCUS23913</name>
    <name evidence="22" type="ORF">TOA249_LOCUS25054</name>
    <name evidence="20" type="ORF">TSG867_LOCUS25694</name>
    <name evidence="18" type="ORF">UJA718_LOCUS15948</name>
</gene>
<dbReference type="GO" id="GO:0000226">
    <property type="term" value="P:microtubule cytoskeleton organization"/>
    <property type="evidence" value="ECO:0007669"/>
    <property type="project" value="TreeGrafter"/>
</dbReference>
<dbReference type="EMBL" id="CAJOBP010002412">
    <property type="protein sequence ID" value="CAF4353319.1"/>
    <property type="molecule type" value="Genomic_DNA"/>
</dbReference>
<feature type="region of interest" description="Disordered" evidence="10">
    <location>
        <begin position="487"/>
        <end position="541"/>
    </location>
</feature>
<dbReference type="Proteomes" id="UP000663848">
    <property type="component" value="Unassembled WGS sequence"/>
</dbReference>
<evidence type="ECO:0000256" key="8">
    <source>
        <dbReference type="ARBA" id="ARBA00048679"/>
    </source>
</evidence>
<keyword evidence="11" id="KW-0472">Membrane</keyword>
<feature type="region of interest" description="Disordered" evidence="10">
    <location>
        <begin position="1"/>
        <end position="31"/>
    </location>
</feature>
<evidence type="ECO:0000256" key="6">
    <source>
        <dbReference type="ARBA" id="ARBA00022840"/>
    </source>
</evidence>
<dbReference type="Gene3D" id="1.10.510.10">
    <property type="entry name" value="Transferase(Phosphotransferase) domain 1"/>
    <property type="match status" value="1"/>
</dbReference>
<dbReference type="Proteomes" id="UP000663838">
    <property type="component" value="Unassembled WGS sequence"/>
</dbReference>
<evidence type="ECO:0000256" key="10">
    <source>
        <dbReference type="SAM" id="MobiDB-lite"/>
    </source>
</evidence>
<dbReference type="Proteomes" id="UP000663825">
    <property type="component" value="Unassembled WGS sequence"/>
</dbReference>
<dbReference type="Proteomes" id="UP000663873">
    <property type="component" value="Unassembled WGS sequence"/>
</dbReference>